<evidence type="ECO:0000256" key="6">
    <source>
        <dbReference type="ARBA" id="ARBA00022989"/>
    </source>
</evidence>
<protein>
    <recommendedName>
        <fullName evidence="9">Sec-independent protein translocase protein TatA</fullName>
    </recommendedName>
</protein>
<keyword evidence="2 9" id="KW-0813">Transport</keyword>
<evidence type="ECO:0000256" key="3">
    <source>
        <dbReference type="ARBA" id="ARBA00022475"/>
    </source>
</evidence>
<evidence type="ECO:0000256" key="9">
    <source>
        <dbReference type="HAMAP-Rule" id="MF_00236"/>
    </source>
</evidence>
<evidence type="ECO:0000256" key="4">
    <source>
        <dbReference type="ARBA" id="ARBA00022692"/>
    </source>
</evidence>
<dbReference type="OrthoDB" id="9812812at2"/>
<keyword evidence="6 9" id="KW-1133">Transmembrane helix</keyword>
<reference evidence="10 11" key="1">
    <citation type="submission" date="2019-02" db="EMBL/GenBank/DDBJ databases">
        <title>Isolation and identification of novel species under the genus Muribaculum.</title>
        <authorList>
            <person name="Miyake S."/>
            <person name="Ding Y."/>
            <person name="Low A."/>
            <person name="Soh M."/>
            <person name="Seedorf H."/>
        </authorList>
    </citation>
    <scope>NUCLEOTIDE SEQUENCE [LARGE SCALE GENOMIC DNA]</scope>
    <source>
        <strain evidence="10 11">TLL-A4</strain>
    </source>
</reference>
<accession>A0A4P7VS81</accession>
<dbReference type="AlphaFoldDB" id="A0A4P7VS81"/>
<proteinExistence type="inferred from homology"/>
<evidence type="ECO:0000313" key="10">
    <source>
        <dbReference type="EMBL" id="QCD37085.1"/>
    </source>
</evidence>
<keyword evidence="11" id="KW-1185">Reference proteome</keyword>
<dbReference type="PANTHER" id="PTHR42982:SF1">
    <property type="entry name" value="SEC-INDEPENDENT PROTEIN TRANSLOCASE PROTEIN TATA"/>
    <property type="match status" value="1"/>
</dbReference>
<dbReference type="KEGG" id="mgod:E7746_10395"/>
<keyword evidence="3 9" id="KW-1003">Cell membrane</keyword>
<keyword evidence="7 9" id="KW-0811">Translocation</keyword>
<dbReference type="GO" id="GO:0043953">
    <property type="term" value="P:protein transport by the Tat complex"/>
    <property type="evidence" value="ECO:0007669"/>
    <property type="project" value="UniProtKB-UniRule"/>
</dbReference>
<dbReference type="Proteomes" id="UP000297031">
    <property type="component" value="Chromosome"/>
</dbReference>
<dbReference type="Gene3D" id="1.20.5.3310">
    <property type="match status" value="1"/>
</dbReference>
<evidence type="ECO:0000256" key="5">
    <source>
        <dbReference type="ARBA" id="ARBA00022927"/>
    </source>
</evidence>
<evidence type="ECO:0000256" key="7">
    <source>
        <dbReference type="ARBA" id="ARBA00023010"/>
    </source>
</evidence>
<evidence type="ECO:0000256" key="1">
    <source>
        <dbReference type="ARBA" id="ARBA00004162"/>
    </source>
</evidence>
<sequence>MIPLLFGNIGMGEVIIIVFVVLLLFGGRKIPELMRGLGKGVSSFKKGMNEIQDEITKPANNTEAKDADNR</sequence>
<comment type="function">
    <text evidence="9">Part of the twin-arginine translocation (Tat) system that transports large folded proteins containing a characteristic twin-arginine motif in their signal peptide across membranes. TatA could form the protein-conducting channel of the Tat system.</text>
</comment>
<dbReference type="HAMAP" id="MF_00236">
    <property type="entry name" value="TatA_E"/>
    <property type="match status" value="1"/>
</dbReference>
<dbReference type="EMBL" id="CP039393">
    <property type="protein sequence ID" value="QCD37085.1"/>
    <property type="molecule type" value="Genomic_DNA"/>
</dbReference>
<dbReference type="InterPro" id="IPR003369">
    <property type="entry name" value="TatA/B/E"/>
</dbReference>
<evidence type="ECO:0000256" key="8">
    <source>
        <dbReference type="ARBA" id="ARBA00023136"/>
    </source>
</evidence>
<dbReference type="GO" id="GO:0008320">
    <property type="term" value="F:protein transmembrane transporter activity"/>
    <property type="evidence" value="ECO:0007669"/>
    <property type="project" value="UniProtKB-UniRule"/>
</dbReference>
<comment type="subcellular location">
    <subcellularLocation>
        <location evidence="1 9">Cell membrane</location>
        <topology evidence="1 9">Single-pass membrane protein</topology>
    </subcellularLocation>
</comment>
<dbReference type="InterPro" id="IPR006312">
    <property type="entry name" value="TatA/E"/>
</dbReference>
<organism evidence="10 11">
    <name type="scientific">Muribaculum gordoncarteri</name>
    <dbReference type="NCBI Taxonomy" id="2530390"/>
    <lineage>
        <taxon>Bacteria</taxon>
        <taxon>Pseudomonadati</taxon>
        <taxon>Bacteroidota</taxon>
        <taxon>Bacteroidia</taxon>
        <taxon>Bacteroidales</taxon>
        <taxon>Muribaculaceae</taxon>
        <taxon>Muribaculum</taxon>
    </lineage>
</organism>
<keyword evidence="8 9" id="KW-0472">Membrane</keyword>
<feature type="transmembrane region" description="Helical" evidence="9">
    <location>
        <begin position="6"/>
        <end position="25"/>
    </location>
</feature>
<keyword evidence="4 9" id="KW-0812">Transmembrane</keyword>
<dbReference type="PANTHER" id="PTHR42982">
    <property type="entry name" value="SEC-INDEPENDENT PROTEIN TRANSLOCASE PROTEIN TATA"/>
    <property type="match status" value="1"/>
</dbReference>
<evidence type="ECO:0000256" key="2">
    <source>
        <dbReference type="ARBA" id="ARBA00022448"/>
    </source>
</evidence>
<name>A0A4P7VS81_9BACT</name>
<comment type="similarity">
    <text evidence="9">Belongs to the TatA/E family.</text>
</comment>
<comment type="subunit">
    <text evidence="9">Forms a complex with TatC.</text>
</comment>
<keyword evidence="5 9" id="KW-0653">Protein transport</keyword>
<evidence type="ECO:0000313" key="11">
    <source>
        <dbReference type="Proteomes" id="UP000297031"/>
    </source>
</evidence>
<dbReference type="GO" id="GO:0033281">
    <property type="term" value="C:TAT protein transport complex"/>
    <property type="evidence" value="ECO:0007669"/>
    <property type="project" value="UniProtKB-UniRule"/>
</dbReference>
<gene>
    <name evidence="9" type="primary">tatA</name>
    <name evidence="10" type="ORF">E7746_10395</name>
</gene>
<dbReference type="Pfam" id="PF02416">
    <property type="entry name" value="TatA_B_E"/>
    <property type="match status" value="1"/>
</dbReference>
<dbReference type="NCBIfam" id="TIGR01411">
    <property type="entry name" value="tatAE"/>
    <property type="match status" value="1"/>
</dbReference>